<organism evidence="1 2">
    <name type="scientific">Donghicola tyrosinivorans</name>
    <dbReference type="NCBI Taxonomy" id="1652492"/>
    <lineage>
        <taxon>Bacteria</taxon>
        <taxon>Pseudomonadati</taxon>
        <taxon>Pseudomonadota</taxon>
        <taxon>Alphaproteobacteria</taxon>
        <taxon>Rhodobacterales</taxon>
        <taxon>Roseobacteraceae</taxon>
        <taxon>Donghicola</taxon>
    </lineage>
</organism>
<comment type="caution">
    <text evidence="1">The sequence shown here is derived from an EMBL/GenBank/DDBJ whole genome shotgun (WGS) entry which is preliminary data.</text>
</comment>
<dbReference type="AlphaFoldDB" id="A0A2T0WU75"/>
<accession>A0A2T0WU75</accession>
<dbReference type="OrthoDB" id="9816387at2"/>
<gene>
    <name evidence="1" type="ORF">CLV74_105226</name>
</gene>
<evidence type="ECO:0000313" key="1">
    <source>
        <dbReference type="EMBL" id="PRY90245.1"/>
    </source>
</evidence>
<name>A0A2T0WU75_9RHOB</name>
<dbReference type="Proteomes" id="UP000238392">
    <property type="component" value="Unassembled WGS sequence"/>
</dbReference>
<sequence>MTPDERAFGFVMGTLPSDESRKAEEDLAKAGLFREKVAFWRGKLAPLEPRPLRLVKNPVSFDRVAHATFGDDD</sequence>
<dbReference type="EMBL" id="PVTQ01000005">
    <property type="protein sequence ID" value="PRY90245.1"/>
    <property type="molecule type" value="Genomic_DNA"/>
</dbReference>
<evidence type="ECO:0000313" key="2">
    <source>
        <dbReference type="Proteomes" id="UP000238392"/>
    </source>
</evidence>
<protein>
    <submittedName>
        <fullName evidence="1">Uncharacterized protein</fullName>
    </submittedName>
</protein>
<dbReference type="RefSeq" id="WP_106264062.1">
    <property type="nucleotide sequence ID" value="NZ_PVTQ01000005.1"/>
</dbReference>
<proteinExistence type="predicted"/>
<reference evidence="1 2" key="1">
    <citation type="submission" date="2018-03" db="EMBL/GenBank/DDBJ databases">
        <title>Genomic Encyclopedia of Archaeal and Bacterial Type Strains, Phase II (KMG-II): from individual species to whole genera.</title>
        <authorList>
            <person name="Goeker M."/>
        </authorList>
    </citation>
    <scope>NUCLEOTIDE SEQUENCE [LARGE SCALE GENOMIC DNA]</scope>
    <source>
        <strain evidence="1 2">DSM 100212</strain>
    </source>
</reference>
<keyword evidence="2" id="KW-1185">Reference proteome</keyword>